<dbReference type="GO" id="GO:0003677">
    <property type="term" value="F:DNA binding"/>
    <property type="evidence" value="ECO:0007669"/>
    <property type="project" value="InterPro"/>
</dbReference>
<name>A0A927AV60_9BACT</name>
<evidence type="ECO:0000313" key="2">
    <source>
        <dbReference type="EMBL" id="MBD2705000.1"/>
    </source>
</evidence>
<dbReference type="InterPro" id="IPR002559">
    <property type="entry name" value="Transposase_11"/>
</dbReference>
<sequence>MGGEARGLDGGKWVKGRKRFILVDTLGLLLAVKVVAANTAEKTGAQALLNKIWATYWLKELCGRIELVWVDAGYQGDELYDWVARLTGWLWQVVKRSDDKKGFVLLPRRWVVERSFAWLSFNRRLGKDYEKLTRNSESAIYVSMLPMMLRRLN</sequence>
<organism evidence="2 3">
    <name type="scientific">Spirosoma profusum</name>
    <dbReference type="NCBI Taxonomy" id="2771354"/>
    <lineage>
        <taxon>Bacteria</taxon>
        <taxon>Pseudomonadati</taxon>
        <taxon>Bacteroidota</taxon>
        <taxon>Cytophagia</taxon>
        <taxon>Cytophagales</taxon>
        <taxon>Cytophagaceae</taxon>
        <taxon>Spirosoma</taxon>
    </lineage>
</organism>
<proteinExistence type="predicted"/>
<evidence type="ECO:0000259" key="1">
    <source>
        <dbReference type="Pfam" id="PF01609"/>
    </source>
</evidence>
<evidence type="ECO:0000313" key="3">
    <source>
        <dbReference type="Proteomes" id="UP000598820"/>
    </source>
</evidence>
<comment type="caution">
    <text evidence="2">The sequence shown here is derived from an EMBL/GenBank/DDBJ whole genome shotgun (WGS) entry which is preliminary data.</text>
</comment>
<dbReference type="GO" id="GO:0006313">
    <property type="term" value="P:DNA transposition"/>
    <property type="evidence" value="ECO:0007669"/>
    <property type="project" value="InterPro"/>
</dbReference>
<dbReference type="EMBL" id="JACWZY010000041">
    <property type="protein sequence ID" value="MBD2705000.1"/>
    <property type="molecule type" value="Genomic_DNA"/>
</dbReference>
<gene>
    <name evidence="2" type="ORF">IC229_30505</name>
</gene>
<dbReference type="AlphaFoldDB" id="A0A927AV60"/>
<dbReference type="PANTHER" id="PTHR30007:SF0">
    <property type="entry name" value="TRANSPOSASE"/>
    <property type="match status" value="1"/>
</dbReference>
<dbReference type="RefSeq" id="WP_190892034.1">
    <property type="nucleotide sequence ID" value="NZ_JACWZY010000041.1"/>
</dbReference>
<dbReference type="PANTHER" id="PTHR30007">
    <property type="entry name" value="PHP DOMAIN PROTEIN"/>
    <property type="match status" value="1"/>
</dbReference>
<protein>
    <submittedName>
        <fullName evidence="2">Transposase</fullName>
    </submittedName>
</protein>
<feature type="domain" description="Transposase IS4-like" evidence="1">
    <location>
        <begin position="6"/>
        <end position="137"/>
    </location>
</feature>
<dbReference type="Proteomes" id="UP000598820">
    <property type="component" value="Unassembled WGS sequence"/>
</dbReference>
<reference evidence="2" key="1">
    <citation type="submission" date="2020-09" db="EMBL/GenBank/DDBJ databases">
        <authorList>
            <person name="Kim M.K."/>
        </authorList>
    </citation>
    <scope>NUCLEOTIDE SEQUENCE</scope>
    <source>
        <strain evidence="2">BT702</strain>
    </source>
</reference>
<keyword evidence="3" id="KW-1185">Reference proteome</keyword>
<accession>A0A927AV60</accession>
<dbReference type="Pfam" id="PF01609">
    <property type="entry name" value="DDE_Tnp_1"/>
    <property type="match status" value="1"/>
</dbReference>
<dbReference type="GO" id="GO:0004803">
    <property type="term" value="F:transposase activity"/>
    <property type="evidence" value="ECO:0007669"/>
    <property type="project" value="InterPro"/>
</dbReference>